<organism evidence="1 2">
    <name type="scientific">Aegilops tauschii subsp. strangulata</name>
    <name type="common">Goatgrass</name>
    <dbReference type="NCBI Taxonomy" id="200361"/>
    <lineage>
        <taxon>Eukaryota</taxon>
        <taxon>Viridiplantae</taxon>
        <taxon>Streptophyta</taxon>
        <taxon>Embryophyta</taxon>
        <taxon>Tracheophyta</taxon>
        <taxon>Spermatophyta</taxon>
        <taxon>Magnoliopsida</taxon>
        <taxon>Liliopsida</taxon>
        <taxon>Poales</taxon>
        <taxon>Poaceae</taxon>
        <taxon>BOP clade</taxon>
        <taxon>Pooideae</taxon>
        <taxon>Triticodae</taxon>
        <taxon>Triticeae</taxon>
        <taxon>Triticinae</taxon>
        <taxon>Aegilops</taxon>
    </lineage>
</organism>
<dbReference type="Proteomes" id="UP000015105">
    <property type="component" value="Chromosome 1D"/>
</dbReference>
<protein>
    <submittedName>
        <fullName evidence="1">Uncharacterized protein</fullName>
    </submittedName>
</protein>
<reference evidence="2" key="2">
    <citation type="journal article" date="2017" name="Nat. Plants">
        <title>The Aegilops tauschii genome reveals multiple impacts of transposons.</title>
        <authorList>
            <person name="Zhao G."/>
            <person name="Zou C."/>
            <person name="Li K."/>
            <person name="Wang K."/>
            <person name="Li T."/>
            <person name="Gao L."/>
            <person name="Zhang X."/>
            <person name="Wang H."/>
            <person name="Yang Z."/>
            <person name="Liu X."/>
            <person name="Jiang W."/>
            <person name="Mao L."/>
            <person name="Kong X."/>
            <person name="Jiao Y."/>
            <person name="Jia J."/>
        </authorList>
    </citation>
    <scope>NUCLEOTIDE SEQUENCE [LARGE SCALE GENOMIC DNA]</scope>
    <source>
        <strain evidence="2">cv. AL8/78</strain>
    </source>
</reference>
<dbReference type="EnsemblPlants" id="AET1Gv20240000.3">
    <property type="protein sequence ID" value="AET1Gv20240000.3"/>
    <property type="gene ID" value="AET1Gv20240000"/>
</dbReference>
<reference evidence="1" key="3">
    <citation type="journal article" date="2017" name="Nature">
        <title>Genome sequence of the progenitor of the wheat D genome Aegilops tauschii.</title>
        <authorList>
            <person name="Luo M.C."/>
            <person name="Gu Y.Q."/>
            <person name="Puiu D."/>
            <person name="Wang H."/>
            <person name="Twardziok S.O."/>
            <person name="Deal K.R."/>
            <person name="Huo N."/>
            <person name="Zhu T."/>
            <person name="Wang L."/>
            <person name="Wang Y."/>
            <person name="McGuire P.E."/>
            <person name="Liu S."/>
            <person name="Long H."/>
            <person name="Ramasamy R.K."/>
            <person name="Rodriguez J.C."/>
            <person name="Van S.L."/>
            <person name="Yuan L."/>
            <person name="Wang Z."/>
            <person name="Xia Z."/>
            <person name="Xiao L."/>
            <person name="Anderson O.D."/>
            <person name="Ouyang S."/>
            <person name="Liang Y."/>
            <person name="Zimin A.V."/>
            <person name="Pertea G."/>
            <person name="Qi P."/>
            <person name="Bennetzen J.L."/>
            <person name="Dai X."/>
            <person name="Dawson M.W."/>
            <person name="Muller H.G."/>
            <person name="Kugler K."/>
            <person name="Rivarola-Duarte L."/>
            <person name="Spannagl M."/>
            <person name="Mayer K.F.X."/>
            <person name="Lu F.H."/>
            <person name="Bevan M.W."/>
            <person name="Leroy P."/>
            <person name="Li P."/>
            <person name="You F.M."/>
            <person name="Sun Q."/>
            <person name="Liu Z."/>
            <person name="Lyons E."/>
            <person name="Wicker T."/>
            <person name="Salzberg S.L."/>
            <person name="Devos K.M."/>
            <person name="Dvorak J."/>
        </authorList>
    </citation>
    <scope>NUCLEOTIDE SEQUENCE [LARGE SCALE GENOMIC DNA]</scope>
    <source>
        <strain evidence="1">cv. AL8/78</strain>
    </source>
</reference>
<accession>A0A452Y019</accession>
<evidence type="ECO:0000313" key="2">
    <source>
        <dbReference type="Proteomes" id="UP000015105"/>
    </source>
</evidence>
<dbReference type="Gramene" id="AET1Gv20240000.3">
    <property type="protein sequence ID" value="AET1Gv20240000.3"/>
    <property type="gene ID" value="AET1Gv20240000"/>
</dbReference>
<reference evidence="2" key="1">
    <citation type="journal article" date="2014" name="Science">
        <title>Ancient hybridizations among the ancestral genomes of bread wheat.</title>
        <authorList>
            <consortium name="International Wheat Genome Sequencing Consortium,"/>
            <person name="Marcussen T."/>
            <person name="Sandve S.R."/>
            <person name="Heier L."/>
            <person name="Spannagl M."/>
            <person name="Pfeifer M."/>
            <person name="Jakobsen K.S."/>
            <person name="Wulff B.B."/>
            <person name="Steuernagel B."/>
            <person name="Mayer K.F."/>
            <person name="Olsen O.A."/>
        </authorList>
    </citation>
    <scope>NUCLEOTIDE SEQUENCE [LARGE SCALE GENOMIC DNA]</scope>
    <source>
        <strain evidence="2">cv. AL8/78</strain>
    </source>
</reference>
<reference evidence="1" key="5">
    <citation type="journal article" date="2021" name="G3 (Bethesda)">
        <title>Aegilops tauschii genome assembly Aet v5.0 features greater sequence contiguity and improved annotation.</title>
        <authorList>
            <person name="Wang L."/>
            <person name="Zhu T."/>
            <person name="Rodriguez J.C."/>
            <person name="Deal K.R."/>
            <person name="Dubcovsky J."/>
            <person name="McGuire P.E."/>
            <person name="Lux T."/>
            <person name="Spannagl M."/>
            <person name="Mayer K.F.X."/>
            <person name="Baldrich P."/>
            <person name="Meyers B.C."/>
            <person name="Huo N."/>
            <person name="Gu Y.Q."/>
            <person name="Zhou H."/>
            <person name="Devos K.M."/>
            <person name="Bennetzen J.L."/>
            <person name="Unver T."/>
            <person name="Budak H."/>
            <person name="Gulick P.J."/>
            <person name="Galiba G."/>
            <person name="Kalapos B."/>
            <person name="Nelson D.R."/>
            <person name="Li P."/>
            <person name="You F.M."/>
            <person name="Luo M.C."/>
            <person name="Dvorak J."/>
        </authorList>
    </citation>
    <scope>NUCLEOTIDE SEQUENCE [LARGE SCALE GENOMIC DNA]</scope>
    <source>
        <strain evidence="1">cv. AL8/78</strain>
    </source>
</reference>
<proteinExistence type="predicted"/>
<sequence>MDIQILTSLSPHFSAILSYCGFNNLVGHERIHKRFQKEVKCAPYCLSQHITWTHVTLS</sequence>
<reference evidence="1" key="4">
    <citation type="submission" date="2019-03" db="UniProtKB">
        <authorList>
            <consortium name="EnsemblPlants"/>
        </authorList>
    </citation>
    <scope>IDENTIFICATION</scope>
</reference>
<evidence type="ECO:0000313" key="1">
    <source>
        <dbReference type="EnsemblPlants" id="AET1Gv20240000.3"/>
    </source>
</evidence>
<keyword evidence="2" id="KW-1185">Reference proteome</keyword>
<name>A0A452Y019_AEGTS</name>
<dbReference type="AlphaFoldDB" id="A0A452Y019"/>